<keyword evidence="4" id="KW-0804">Transcription</keyword>
<dbReference type="AlphaFoldDB" id="A0A2D0QK46"/>
<evidence type="ECO:0000256" key="3">
    <source>
        <dbReference type="ARBA" id="ARBA00023125"/>
    </source>
</evidence>
<dbReference type="PANTHER" id="PTHR11829">
    <property type="entry name" value="FORKHEAD BOX PROTEIN"/>
    <property type="match status" value="1"/>
</dbReference>
<evidence type="ECO:0000313" key="10">
    <source>
        <dbReference type="RefSeq" id="XP_017318707.1"/>
    </source>
</evidence>
<dbReference type="PANTHER" id="PTHR11829:SF383">
    <property type="entry name" value="FORKHEAD BOX I2-RELATED"/>
    <property type="match status" value="1"/>
</dbReference>
<dbReference type="InterPro" id="IPR036390">
    <property type="entry name" value="WH_DNA-bd_sf"/>
</dbReference>
<accession>A0A2D0QK46</accession>
<dbReference type="OrthoDB" id="5954824at2759"/>
<reference evidence="10" key="2">
    <citation type="submission" date="2025-08" db="UniProtKB">
        <authorList>
            <consortium name="RefSeq"/>
        </authorList>
    </citation>
    <scope>IDENTIFICATION</scope>
    <source>
        <tissue evidence="10">Blood</tissue>
    </source>
</reference>
<dbReference type="InterPro" id="IPR036388">
    <property type="entry name" value="WH-like_DNA-bd_sf"/>
</dbReference>
<proteinExistence type="predicted"/>
<dbReference type="GO" id="GO:0005634">
    <property type="term" value="C:nucleus"/>
    <property type="evidence" value="ECO:0007669"/>
    <property type="project" value="UniProtKB-SubCell"/>
</dbReference>
<feature type="region of interest" description="Disordered" evidence="7">
    <location>
        <begin position="1"/>
        <end position="25"/>
    </location>
</feature>
<organism evidence="9 10">
    <name type="scientific">Ictalurus punctatus</name>
    <name type="common">Channel catfish</name>
    <name type="synonym">Silurus punctatus</name>
    <dbReference type="NCBI Taxonomy" id="7998"/>
    <lineage>
        <taxon>Eukaryota</taxon>
        <taxon>Metazoa</taxon>
        <taxon>Chordata</taxon>
        <taxon>Craniata</taxon>
        <taxon>Vertebrata</taxon>
        <taxon>Euteleostomi</taxon>
        <taxon>Actinopterygii</taxon>
        <taxon>Neopterygii</taxon>
        <taxon>Teleostei</taxon>
        <taxon>Ostariophysi</taxon>
        <taxon>Siluriformes</taxon>
        <taxon>Ictaluridae</taxon>
        <taxon>Ictalurus</taxon>
    </lineage>
</organism>
<evidence type="ECO:0000256" key="6">
    <source>
        <dbReference type="PROSITE-ProRule" id="PRU00089"/>
    </source>
</evidence>
<evidence type="ECO:0000256" key="7">
    <source>
        <dbReference type="SAM" id="MobiDB-lite"/>
    </source>
</evidence>
<dbReference type="OMA" id="MEAMTDN"/>
<dbReference type="CDD" id="cd20053">
    <property type="entry name" value="FH_FOXI1"/>
    <property type="match status" value="1"/>
</dbReference>
<dbReference type="GO" id="GO:0000981">
    <property type="term" value="F:DNA-binding transcription factor activity, RNA polymerase II-specific"/>
    <property type="evidence" value="ECO:0007669"/>
    <property type="project" value="TreeGrafter"/>
</dbReference>
<evidence type="ECO:0000259" key="8">
    <source>
        <dbReference type="PROSITE" id="PS50039"/>
    </source>
</evidence>
<dbReference type="InterPro" id="IPR050211">
    <property type="entry name" value="FOX_domain-containing"/>
</dbReference>
<dbReference type="Pfam" id="PF00250">
    <property type="entry name" value="Forkhead"/>
    <property type="match status" value="1"/>
</dbReference>
<dbReference type="GO" id="GO:0009653">
    <property type="term" value="P:anatomical structure morphogenesis"/>
    <property type="evidence" value="ECO:0007669"/>
    <property type="project" value="TreeGrafter"/>
</dbReference>
<dbReference type="STRING" id="7998.ENSIPUP00000010135"/>
<dbReference type="GO" id="GO:0043010">
    <property type="term" value="P:camera-type eye development"/>
    <property type="evidence" value="ECO:0007669"/>
    <property type="project" value="Ensembl"/>
</dbReference>
<dbReference type="PROSITE" id="PS50039">
    <property type="entry name" value="FORK_HEAD_3"/>
    <property type="match status" value="1"/>
</dbReference>
<sequence>MMNSVDAQLHHSSAPAASPLQPKSAHDAPEMAVYCDNFVYHQQSVASAQRPAGYGLGEYASTPNPYLWLNGPGVNSSPSYLHGNNSPSFIAPSYGSQRQYLANSPGFAGPDLGWLSIASQEELLKLVRPPYSYSALIAMAIQNAHEKKLTLSQIYQYVADNFPFYKKSKAGWQNSIRHNLSLNDCFKKVPRDEDDPGKGNYWTLDPNCEKMFDNGNFRRKRKRRSEAGTGIPGGTKAEDGRHIAGVKSSESAHLGGGVSPEIDTEANESHRSASPTAPASAPCFNSFFSTMSGMSSAPGPAVRQGSLGLISELSSRNISALSPYHGASATDAAPHGEQNDHTVHPNRPTYSSAFGGAQNAQYNGHFYNSFSVNSLIYPREGTEL</sequence>
<dbReference type="GO" id="GO:0009888">
    <property type="term" value="P:tissue development"/>
    <property type="evidence" value="ECO:0007669"/>
    <property type="project" value="UniProtKB-ARBA"/>
</dbReference>
<gene>
    <name evidence="10" type="primary">foxi2</name>
</gene>
<evidence type="ECO:0000256" key="4">
    <source>
        <dbReference type="ARBA" id="ARBA00023163"/>
    </source>
</evidence>
<feature type="DNA-binding region" description="Fork-head" evidence="6">
    <location>
        <begin position="128"/>
        <end position="222"/>
    </location>
</feature>
<evidence type="ECO:0000256" key="2">
    <source>
        <dbReference type="ARBA" id="ARBA00023015"/>
    </source>
</evidence>
<evidence type="ECO:0000313" key="9">
    <source>
        <dbReference type="Proteomes" id="UP000221080"/>
    </source>
</evidence>
<dbReference type="PROSITE" id="PS00657">
    <property type="entry name" value="FORK_HEAD_1"/>
    <property type="match status" value="1"/>
</dbReference>
<feature type="region of interest" description="Disordered" evidence="7">
    <location>
        <begin position="325"/>
        <end position="355"/>
    </location>
</feature>
<dbReference type="Proteomes" id="UP000221080">
    <property type="component" value="Chromosome 3"/>
</dbReference>
<feature type="domain" description="Fork-head" evidence="8">
    <location>
        <begin position="128"/>
        <end position="222"/>
    </location>
</feature>
<keyword evidence="2" id="KW-0805">Transcription regulation</keyword>
<dbReference type="PRINTS" id="PR00053">
    <property type="entry name" value="FORKHEAD"/>
</dbReference>
<dbReference type="KEGG" id="ipu:108262864"/>
<dbReference type="InterPro" id="IPR001766">
    <property type="entry name" value="Fork_head_dom"/>
</dbReference>
<dbReference type="GeneID" id="108262864"/>
<name>A0A2D0QK46_ICTPU</name>
<dbReference type="InterPro" id="IPR018122">
    <property type="entry name" value="TF_fork_head_CS_1"/>
</dbReference>
<keyword evidence="9" id="KW-1185">Reference proteome</keyword>
<reference evidence="9" key="1">
    <citation type="journal article" date="2016" name="Nat. Commun.">
        <title>The channel catfish genome sequence provides insights into the evolution of scale formation in teleosts.</title>
        <authorList>
            <person name="Liu Z."/>
            <person name="Liu S."/>
            <person name="Yao J."/>
            <person name="Bao L."/>
            <person name="Zhang J."/>
            <person name="Li Y."/>
            <person name="Jiang C."/>
            <person name="Sun L."/>
            <person name="Wang R."/>
            <person name="Zhang Y."/>
            <person name="Zhou T."/>
            <person name="Zeng Q."/>
            <person name="Fu Q."/>
            <person name="Gao S."/>
            <person name="Li N."/>
            <person name="Koren S."/>
            <person name="Jiang Y."/>
            <person name="Zimin A."/>
            <person name="Xu P."/>
            <person name="Phillippy A.M."/>
            <person name="Geng X."/>
            <person name="Song L."/>
            <person name="Sun F."/>
            <person name="Li C."/>
            <person name="Wang X."/>
            <person name="Chen A."/>
            <person name="Jin Y."/>
            <person name="Yuan Z."/>
            <person name="Yang Y."/>
            <person name="Tan S."/>
            <person name="Peatman E."/>
            <person name="Lu J."/>
            <person name="Qin Z."/>
            <person name="Dunham R."/>
            <person name="Li Z."/>
            <person name="Sonstegard T."/>
            <person name="Feng J."/>
            <person name="Danzmann R.G."/>
            <person name="Schroeder S."/>
            <person name="Scheffler B."/>
            <person name="Duke M.V."/>
            <person name="Ballard L."/>
            <person name="Kucuktas H."/>
            <person name="Kaltenboeck L."/>
            <person name="Liu H."/>
            <person name="Armbruster J."/>
            <person name="Xie Y."/>
            <person name="Kirby M.L."/>
            <person name="Tian Y."/>
            <person name="Flanagan M.E."/>
            <person name="Mu W."/>
            <person name="Waldbieser G.C."/>
        </authorList>
    </citation>
    <scope>NUCLEOTIDE SEQUENCE [LARGE SCALE GENOMIC DNA]</scope>
    <source>
        <strain evidence="9">SDA103</strain>
    </source>
</reference>
<keyword evidence="5 6" id="KW-0539">Nucleus</keyword>
<dbReference type="SUPFAM" id="SSF46785">
    <property type="entry name" value="Winged helix' DNA-binding domain"/>
    <property type="match status" value="1"/>
</dbReference>
<evidence type="ECO:0000256" key="1">
    <source>
        <dbReference type="ARBA" id="ARBA00004123"/>
    </source>
</evidence>
<comment type="subcellular location">
    <subcellularLocation>
        <location evidence="1 6">Nucleus</location>
    </subcellularLocation>
</comment>
<dbReference type="GO" id="GO:0000978">
    <property type="term" value="F:RNA polymerase II cis-regulatory region sequence-specific DNA binding"/>
    <property type="evidence" value="ECO:0007669"/>
    <property type="project" value="TreeGrafter"/>
</dbReference>
<dbReference type="Gene3D" id="1.10.10.10">
    <property type="entry name" value="Winged helix-like DNA-binding domain superfamily/Winged helix DNA-binding domain"/>
    <property type="match status" value="1"/>
</dbReference>
<keyword evidence="3 6" id="KW-0238">DNA-binding</keyword>
<protein>
    <submittedName>
        <fullName evidence="10">Forkhead box protein I2</fullName>
    </submittedName>
</protein>
<dbReference type="PROSITE" id="PS00658">
    <property type="entry name" value="FORK_HEAD_2"/>
    <property type="match status" value="1"/>
</dbReference>
<dbReference type="FunFam" id="1.10.10.10:FF:000016">
    <property type="entry name" value="Forkhead box protein I1"/>
    <property type="match status" value="1"/>
</dbReference>
<feature type="region of interest" description="Disordered" evidence="7">
    <location>
        <begin position="213"/>
        <end position="278"/>
    </location>
</feature>
<dbReference type="GO" id="GO:0030154">
    <property type="term" value="P:cell differentiation"/>
    <property type="evidence" value="ECO:0007669"/>
    <property type="project" value="UniProtKB-ARBA"/>
</dbReference>
<dbReference type="CTD" id="399823"/>
<evidence type="ECO:0000256" key="5">
    <source>
        <dbReference type="ARBA" id="ARBA00023242"/>
    </source>
</evidence>
<dbReference type="InterPro" id="IPR030456">
    <property type="entry name" value="TF_fork_head_CS_2"/>
</dbReference>
<dbReference type="SMART" id="SM00339">
    <property type="entry name" value="FH"/>
    <property type="match status" value="1"/>
</dbReference>
<dbReference type="RefSeq" id="XP_017318707.1">
    <property type="nucleotide sequence ID" value="XM_017463218.3"/>
</dbReference>